<evidence type="ECO:0000313" key="3">
    <source>
        <dbReference type="Proteomes" id="UP000027195"/>
    </source>
</evidence>
<feature type="region of interest" description="Disordered" evidence="1">
    <location>
        <begin position="102"/>
        <end position="126"/>
    </location>
</feature>
<sequence length="244" mass="26486">MISYPSSSSRDSPAPGLYTPPPGVPSKRHDVCALPSNALPWEIPRDFARADRANARYAVSSSSGSSSSSYSHSYSYPYPPFAAAQAMIDLYSSNRRHVGSTSAIHSGSSIGAQNEQRGEGRGWEKAAPAPIPVRHSEVYYGKAPEQDTSSQTCCDPKYCARQQQAKDLEPLLCQDTAVAVAGPSHLQAQAEELRMTRSPDFMSHFLAEGGVSEEKPPRVYQACDRCKQKKAKVLMPPQIPPLSD</sequence>
<protein>
    <submittedName>
        <fullName evidence="2">Uncharacterized protein</fullName>
    </submittedName>
</protein>
<evidence type="ECO:0000256" key="1">
    <source>
        <dbReference type="SAM" id="MobiDB-lite"/>
    </source>
</evidence>
<reference evidence="3" key="1">
    <citation type="journal article" date="2014" name="Proc. Natl. Acad. Sci. U.S.A.">
        <title>Extensive sampling of basidiomycete genomes demonstrates inadequacy of the white-rot/brown-rot paradigm for wood decay fungi.</title>
        <authorList>
            <person name="Riley R."/>
            <person name="Salamov A.A."/>
            <person name="Brown D.W."/>
            <person name="Nagy L.G."/>
            <person name="Floudas D."/>
            <person name="Held B.W."/>
            <person name="Levasseur A."/>
            <person name="Lombard V."/>
            <person name="Morin E."/>
            <person name="Otillar R."/>
            <person name="Lindquist E.A."/>
            <person name="Sun H."/>
            <person name="LaButti K.M."/>
            <person name="Schmutz J."/>
            <person name="Jabbour D."/>
            <person name="Luo H."/>
            <person name="Baker S.E."/>
            <person name="Pisabarro A.G."/>
            <person name="Walton J.D."/>
            <person name="Blanchette R.A."/>
            <person name="Henrissat B."/>
            <person name="Martin F."/>
            <person name="Cullen D."/>
            <person name="Hibbett D.S."/>
            <person name="Grigoriev I.V."/>
        </authorList>
    </citation>
    <scope>NUCLEOTIDE SEQUENCE [LARGE SCALE GENOMIC DNA]</scope>
    <source>
        <strain evidence="3">FD-172 SS1</strain>
    </source>
</reference>
<keyword evidence="3" id="KW-1185">Reference proteome</keyword>
<accession>A0A067MH56</accession>
<proteinExistence type="predicted"/>
<dbReference type="EMBL" id="KL198063">
    <property type="protein sequence ID" value="KDQ10871.1"/>
    <property type="molecule type" value="Genomic_DNA"/>
</dbReference>
<feature type="region of interest" description="Disordered" evidence="1">
    <location>
        <begin position="1"/>
        <end position="29"/>
    </location>
</feature>
<gene>
    <name evidence="2" type="ORF">BOTBODRAFT_471239</name>
</gene>
<dbReference type="Proteomes" id="UP000027195">
    <property type="component" value="Unassembled WGS sequence"/>
</dbReference>
<feature type="compositionally biased region" description="Low complexity" evidence="1">
    <location>
        <begin position="1"/>
        <end position="15"/>
    </location>
</feature>
<dbReference type="HOGENOM" id="CLU_1137837_0_0_1"/>
<feature type="compositionally biased region" description="Polar residues" evidence="1">
    <location>
        <begin position="102"/>
        <end position="115"/>
    </location>
</feature>
<dbReference type="AlphaFoldDB" id="A0A067MH56"/>
<organism evidence="2 3">
    <name type="scientific">Botryobasidium botryosum (strain FD-172 SS1)</name>
    <dbReference type="NCBI Taxonomy" id="930990"/>
    <lineage>
        <taxon>Eukaryota</taxon>
        <taxon>Fungi</taxon>
        <taxon>Dikarya</taxon>
        <taxon>Basidiomycota</taxon>
        <taxon>Agaricomycotina</taxon>
        <taxon>Agaricomycetes</taxon>
        <taxon>Cantharellales</taxon>
        <taxon>Botryobasidiaceae</taxon>
        <taxon>Botryobasidium</taxon>
    </lineage>
</organism>
<evidence type="ECO:0000313" key="2">
    <source>
        <dbReference type="EMBL" id="KDQ10871.1"/>
    </source>
</evidence>
<name>A0A067MH56_BOTB1</name>
<dbReference type="InParanoid" id="A0A067MH56"/>